<keyword evidence="5" id="KW-1133">Transmembrane helix</keyword>
<feature type="transmembrane region" description="Helical" evidence="5">
    <location>
        <begin position="415"/>
        <end position="435"/>
    </location>
</feature>
<keyword evidence="2 3" id="KW-0802">TPR repeat</keyword>
<sequence length="815" mass="89200">MFPNESPVSQELPVSAYKKLEQIAFSLIIAMVVLVPLSFWPSHYVSSDLIKTLIIAIGTLGSAGIYIFLALKEKTLILPSKAISFVIILVSVSIFASALSSGHITKSLFGQGFEVSTASFLLICFLAVWVVFRSLSGRGERAVWFYVASVGVFFILFAFQALRFAFGPEFATFGILGSLTSTFVGTWNELGIYALLVVTILLSAIIFLPLSFRIKTVCWIMIALAAGGAFVVMNRLSWTAAMVVFLGMTIYVWNKRSLGKENSQYSWFKKIAWIPLLACLISVVMIWKGAIISRPVIDLLSARHTELSLPWQPTLDVASGAIKDRPLLGVGPNRFSSAYIAYKPSYINPTDAWGVEFNSGFAMVPTFFVTQGLLGGLSWLLFLVFLGLVGTKVLRQLLLSAATHDDPQTGSHGRFIVISSYAGTVFLWLTTLLYVPSHTMILYTFVLTGVFLGSACAYGLYQPKYINSISGTVFGRLFTFGMGILLALFIVWGLVYVKKATALFYFGSGIKHLSLENDIEYADNAFKKALAIDVSDIYWQARAEVGMAKVNRLVSVLSSANASGVETSASTSQALAEDIVKTINDAITYSRSAIAHDPDNYYNRLSEARVSRLAASLNMAEGYENALQAYDAAIKINRLNPAIYLDLAQLQASQNKLDLALQAVGAALQVKNNYIDAVFMLSQIYAAQGNLKDAITAATIATQINPQNPLLFFQLGLLEYNNKNYQASANALEKAVALSPVYANAHYFLGLSYSRLNQNELAIQEFTGLVESNPDNQEVALILSNLQSGRSPFTDAKLPVTPTPERRAKPPIQEN</sequence>
<evidence type="ECO:0000256" key="5">
    <source>
        <dbReference type="SAM" id="Phobius"/>
    </source>
</evidence>
<protein>
    <submittedName>
        <fullName evidence="6">Uncharacterized protein</fullName>
    </submittedName>
</protein>
<evidence type="ECO:0000256" key="2">
    <source>
        <dbReference type="ARBA" id="ARBA00022803"/>
    </source>
</evidence>
<dbReference type="Pfam" id="PF13432">
    <property type="entry name" value="TPR_16"/>
    <property type="match status" value="2"/>
</dbReference>
<comment type="caution">
    <text evidence="6">The sequence shown here is derived from an EMBL/GenBank/DDBJ whole genome shotgun (WGS) entry which is preliminary data.</text>
</comment>
<feature type="region of interest" description="Disordered" evidence="4">
    <location>
        <begin position="793"/>
        <end position="815"/>
    </location>
</feature>
<feature type="transmembrane region" description="Helical" evidence="5">
    <location>
        <begin position="216"/>
        <end position="232"/>
    </location>
</feature>
<feature type="transmembrane region" description="Helical" evidence="5">
    <location>
        <begin position="441"/>
        <end position="461"/>
    </location>
</feature>
<dbReference type="PROSITE" id="PS50005">
    <property type="entry name" value="TPR"/>
    <property type="match status" value="3"/>
</dbReference>
<dbReference type="AlphaFoldDB" id="A0A1G2MKF9"/>
<evidence type="ECO:0000256" key="3">
    <source>
        <dbReference type="PROSITE-ProRule" id="PRU00339"/>
    </source>
</evidence>
<gene>
    <name evidence="6" type="ORF">A3D50_02380</name>
</gene>
<keyword evidence="1" id="KW-0677">Repeat</keyword>
<organism evidence="6 7">
    <name type="scientific">Candidatus Taylorbacteria bacterium RIFCSPHIGHO2_02_FULL_44_12</name>
    <dbReference type="NCBI Taxonomy" id="1802308"/>
    <lineage>
        <taxon>Bacteria</taxon>
        <taxon>Candidatus Tayloriibacteriota</taxon>
    </lineage>
</organism>
<feature type="transmembrane region" description="Helical" evidence="5">
    <location>
        <begin position="52"/>
        <end position="71"/>
    </location>
</feature>
<dbReference type="GO" id="GO:0046813">
    <property type="term" value="P:receptor-mediated virion attachment to host cell"/>
    <property type="evidence" value="ECO:0007669"/>
    <property type="project" value="TreeGrafter"/>
</dbReference>
<dbReference type="EMBL" id="MHRM01000006">
    <property type="protein sequence ID" value="OHA24357.1"/>
    <property type="molecule type" value="Genomic_DNA"/>
</dbReference>
<dbReference type="SUPFAM" id="SSF48452">
    <property type="entry name" value="TPR-like"/>
    <property type="match status" value="1"/>
</dbReference>
<feature type="transmembrane region" description="Helical" evidence="5">
    <location>
        <begin position="108"/>
        <end position="132"/>
    </location>
</feature>
<dbReference type="PANTHER" id="PTHR44858">
    <property type="entry name" value="TETRATRICOPEPTIDE REPEAT PROTEIN 6"/>
    <property type="match status" value="1"/>
</dbReference>
<dbReference type="InterPro" id="IPR011990">
    <property type="entry name" value="TPR-like_helical_dom_sf"/>
</dbReference>
<feature type="transmembrane region" description="Helical" evidence="5">
    <location>
        <begin position="83"/>
        <end position="102"/>
    </location>
</feature>
<evidence type="ECO:0000256" key="1">
    <source>
        <dbReference type="ARBA" id="ARBA00022737"/>
    </source>
</evidence>
<keyword evidence="5" id="KW-0472">Membrane</keyword>
<dbReference type="Proteomes" id="UP000178413">
    <property type="component" value="Unassembled WGS sequence"/>
</dbReference>
<feature type="repeat" description="TPR" evidence="3">
    <location>
        <begin position="743"/>
        <end position="776"/>
    </location>
</feature>
<name>A0A1G2MKF9_9BACT</name>
<dbReference type="SMART" id="SM00028">
    <property type="entry name" value="TPR"/>
    <property type="match status" value="6"/>
</dbReference>
<keyword evidence="5" id="KW-0812">Transmembrane</keyword>
<dbReference type="PANTHER" id="PTHR44858:SF1">
    <property type="entry name" value="UDP-N-ACETYLGLUCOSAMINE--PEPTIDE N-ACETYLGLUCOSAMINYLTRANSFERASE SPINDLY-RELATED"/>
    <property type="match status" value="1"/>
</dbReference>
<reference evidence="6 7" key="1">
    <citation type="journal article" date="2016" name="Nat. Commun.">
        <title>Thousands of microbial genomes shed light on interconnected biogeochemical processes in an aquifer system.</title>
        <authorList>
            <person name="Anantharaman K."/>
            <person name="Brown C.T."/>
            <person name="Hug L.A."/>
            <person name="Sharon I."/>
            <person name="Castelle C.J."/>
            <person name="Probst A.J."/>
            <person name="Thomas B.C."/>
            <person name="Singh A."/>
            <person name="Wilkins M.J."/>
            <person name="Karaoz U."/>
            <person name="Brodie E.L."/>
            <person name="Williams K.H."/>
            <person name="Hubbard S.S."/>
            <person name="Banfield J.F."/>
        </authorList>
    </citation>
    <scope>NUCLEOTIDE SEQUENCE [LARGE SCALE GENOMIC DNA]</scope>
</reference>
<dbReference type="Gene3D" id="1.25.40.10">
    <property type="entry name" value="Tetratricopeptide repeat domain"/>
    <property type="match status" value="2"/>
</dbReference>
<feature type="transmembrane region" description="Helical" evidence="5">
    <location>
        <begin position="373"/>
        <end position="394"/>
    </location>
</feature>
<feature type="transmembrane region" description="Helical" evidence="5">
    <location>
        <begin position="473"/>
        <end position="495"/>
    </location>
</feature>
<dbReference type="InterPro" id="IPR050498">
    <property type="entry name" value="Ycf3"/>
</dbReference>
<feature type="transmembrane region" description="Helical" evidence="5">
    <location>
        <begin position="190"/>
        <end position="209"/>
    </location>
</feature>
<feature type="repeat" description="TPR" evidence="3">
    <location>
        <begin position="709"/>
        <end position="742"/>
    </location>
</feature>
<dbReference type="STRING" id="1802308.A3D50_02380"/>
<feature type="transmembrane region" description="Helical" evidence="5">
    <location>
        <begin position="238"/>
        <end position="253"/>
    </location>
</feature>
<evidence type="ECO:0000256" key="4">
    <source>
        <dbReference type="SAM" id="MobiDB-lite"/>
    </source>
</evidence>
<dbReference type="InterPro" id="IPR019734">
    <property type="entry name" value="TPR_rpt"/>
</dbReference>
<feature type="transmembrane region" description="Helical" evidence="5">
    <location>
        <begin position="144"/>
        <end position="166"/>
    </location>
</feature>
<dbReference type="GO" id="GO:0009279">
    <property type="term" value="C:cell outer membrane"/>
    <property type="evidence" value="ECO:0007669"/>
    <property type="project" value="TreeGrafter"/>
</dbReference>
<evidence type="ECO:0000313" key="6">
    <source>
        <dbReference type="EMBL" id="OHA24357.1"/>
    </source>
</evidence>
<feature type="transmembrane region" description="Helical" evidence="5">
    <location>
        <begin position="273"/>
        <end position="292"/>
    </location>
</feature>
<evidence type="ECO:0000313" key="7">
    <source>
        <dbReference type="Proteomes" id="UP000178413"/>
    </source>
</evidence>
<feature type="repeat" description="TPR" evidence="3">
    <location>
        <begin position="675"/>
        <end position="708"/>
    </location>
</feature>
<feature type="transmembrane region" description="Helical" evidence="5">
    <location>
        <begin position="23"/>
        <end position="40"/>
    </location>
</feature>
<accession>A0A1G2MKF9</accession>
<proteinExistence type="predicted"/>